<dbReference type="AlphaFoldDB" id="A0A8X6V814"/>
<reference evidence="1" key="1">
    <citation type="submission" date="2020-08" db="EMBL/GenBank/DDBJ databases">
        <title>Multicomponent nature underlies the extraordinary mechanical properties of spider dragline silk.</title>
        <authorList>
            <person name="Kono N."/>
            <person name="Nakamura H."/>
            <person name="Mori M."/>
            <person name="Yoshida Y."/>
            <person name="Ohtoshi R."/>
            <person name="Malay A.D."/>
            <person name="Moran D.A.P."/>
            <person name="Tomita M."/>
            <person name="Numata K."/>
            <person name="Arakawa K."/>
        </authorList>
    </citation>
    <scope>NUCLEOTIDE SEQUENCE</scope>
</reference>
<evidence type="ECO:0000313" key="1">
    <source>
        <dbReference type="EMBL" id="GFY02749.1"/>
    </source>
</evidence>
<accession>A0A8X6V814</accession>
<dbReference type="Gene3D" id="3.30.420.10">
    <property type="entry name" value="Ribonuclease H-like superfamily/Ribonuclease H"/>
    <property type="match status" value="1"/>
</dbReference>
<dbReference type="InterPro" id="IPR036397">
    <property type="entry name" value="RNaseH_sf"/>
</dbReference>
<proteinExistence type="predicted"/>
<comment type="caution">
    <text evidence="1">The sequence shown here is derived from an EMBL/GenBank/DDBJ whole genome shotgun (WGS) entry which is preliminary data.</text>
</comment>
<organism evidence="1 2">
    <name type="scientific">Trichonephila clavipes</name>
    <name type="common">Golden silk orbweaver</name>
    <name type="synonym">Nephila clavipes</name>
    <dbReference type="NCBI Taxonomy" id="2585209"/>
    <lineage>
        <taxon>Eukaryota</taxon>
        <taxon>Metazoa</taxon>
        <taxon>Ecdysozoa</taxon>
        <taxon>Arthropoda</taxon>
        <taxon>Chelicerata</taxon>
        <taxon>Arachnida</taxon>
        <taxon>Araneae</taxon>
        <taxon>Araneomorphae</taxon>
        <taxon>Entelegynae</taxon>
        <taxon>Araneoidea</taxon>
        <taxon>Nephilidae</taxon>
        <taxon>Trichonephila</taxon>
    </lineage>
</organism>
<protein>
    <submittedName>
        <fullName evidence="1">Transposable element Tcb2 transposase</fullName>
    </submittedName>
</protein>
<dbReference type="GO" id="GO:0003676">
    <property type="term" value="F:nucleic acid binding"/>
    <property type="evidence" value="ECO:0007669"/>
    <property type="project" value="InterPro"/>
</dbReference>
<dbReference type="EMBL" id="BMAU01021233">
    <property type="protein sequence ID" value="GFY02749.1"/>
    <property type="molecule type" value="Genomic_DNA"/>
</dbReference>
<gene>
    <name evidence="1" type="primary">NCL1_59098</name>
    <name evidence="1" type="ORF">TNCV_3506291</name>
</gene>
<name>A0A8X6V814_TRICX</name>
<evidence type="ECO:0000313" key="2">
    <source>
        <dbReference type="Proteomes" id="UP000887159"/>
    </source>
</evidence>
<keyword evidence="2" id="KW-1185">Reference proteome</keyword>
<sequence length="137" mass="15406">MDDPIYYELRVISIATCTSVKCYSPKSFPSFKASLELSFSSIKNTRSHIAKTVRDFCSAHHMQLLSRPAYSPDISPIEHVLDWVGRRLARDPRPTASKDALFAAQTGNMEANIQNLFDSRPRRLTALIIVRGGCAKY</sequence>
<dbReference type="Proteomes" id="UP000887159">
    <property type="component" value="Unassembled WGS sequence"/>
</dbReference>